<gene>
    <name evidence="2" type="ORF">D5077_01710</name>
</gene>
<dbReference type="Proteomes" id="UP000266633">
    <property type="component" value="Unassembled WGS sequence"/>
</dbReference>
<keyword evidence="3" id="KW-1185">Reference proteome</keyword>
<keyword evidence="1" id="KW-0472">Membrane</keyword>
<accession>A0ABX9NW34</accession>
<proteinExistence type="predicted"/>
<name>A0ABX9NW34_9GAMM</name>
<reference evidence="2 3" key="1">
    <citation type="submission" date="2018-09" db="EMBL/GenBank/DDBJ databases">
        <title>Phylogenetic diversity of Pectobacterium and Dickeya strains causing blackleg disease of potato in Morocco.</title>
        <authorList>
            <person name="Oulghazi S."/>
            <person name="Moumni M."/>
            <person name="Faure D."/>
        </authorList>
    </citation>
    <scope>NUCLEOTIDE SEQUENCE [LARGE SCALE GENOMIC DNA]</scope>
    <source>
        <strain evidence="2 3">S4.16.03.LID</strain>
    </source>
</reference>
<protein>
    <recommendedName>
        <fullName evidence="4">Cell division protein FtsQ</fullName>
    </recommendedName>
</protein>
<evidence type="ECO:0000256" key="1">
    <source>
        <dbReference type="SAM" id="Phobius"/>
    </source>
</evidence>
<organism evidence="2 3">
    <name type="scientific">Dickeya dianthicola</name>
    <dbReference type="NCBI Taxonomy" id="204039"/>
    <lineage>
        <taxon>Bacteria</taxon>
        <taxon>Pseudomonadati</taxon>
        <taxon>Pseudomonadota</taxon>
        <taxon>Gammaproteobacteria</taxon>
        <taxon>Enterobacterales</taxon>
        <taxon>Pectobacteriaceae</taxon>
        <taxon>Dickeya</taxon>
    </lineage>
</organism>
<dbReference type="RefSeq" id="WP_024108940.1">
    <property type="nucleotide sequence ID" value="NZ_CP031560.1"/>
</dbReference>
<comment type="caution">
    <text evidence="2">The sequence shown here is derived from an EMBL/GenBank/DDBJ whole genome shotgun (WGS) entry which is preliminary data.</text>
</comment>
<keyword evidence="1" id="KW-1133">Transmembrane helix</keyword>
<keyword evidence="1" id="KW-0812">Transmembrane</keyword>
<evidence type="ECO:0000313" key="2">
    <source>
        <dbReference type="EMBL" id="RJL76229.1"/>
    </source>
</evidence>
<dbReference type="EMBL" id="QZDO01000004">
    <property type="protein sequence ID" value="RJL76229.1"/>
    <property type="molecule type" value="Genomic_DNA"/>
</dbReference>
<evidence type="ECO:0008006" key="4">
    <source>
        <dbReference type="Google" id="ProtNLM"/>
    </source>
</evidence>
<feature type="transmembrane region" description="Helical" evidence="1">
    <location>
        <begin position="12"/>
        <end position="35"/>
    </location>
</feature>
<evidence type="ECO:0000313" key="3">
    <source>
        <dbReference type="Proteomes" id="UP000266633"/>
    </source>
</evidence>
<sequence>MINQNVIDRLVWLYSIFDIKLLTVIATGFTIYFGYQKITKKICVSYSISSGKLYDSHLTNFVISNKRDNSIVIFSINMKIGNKGSIELIKFEEPLVLKGYDAKLVNVPEYSDIYDQNGPISIDIFERLSFSVITRSGDVISCDVESPLTLKSLEDRLYKRTHTFNNIVLTSKMGFIFTYRIKDKVIDVIIDKHGFIPGYTPFTFNMFPEMSEEFFANFLISNGYHAFYDNYTLVKVQENLSTELVLNKSMIQNKVEAQNH</sequence>
<dbReference type="GeneID" id="49321388"/>